<gene>
    <name evidence="1" type="ORF">BS47DRAFT_1390025</name>
</gene>
<comment type="caution">
    <text evidence="1">The sequence shown here is derived from an EMBL/GenBank/DDBJ whole genome shotgun (WGS) entry which is preliminary data.</text>
</comment>
<dbReference type="Proteomes" id="UP000886523">
    <property type="component" value="Unassembled WGS sequence"/>
</dbReference>
<accession>A0A9P6B4H3</accession>
<keyword evidence="2" id="KW-1185">Reference proteome</keyword>
<dbReference type="AlphaFoldDB" id="A0A9P6B4H3"/>
<evidence type="ECO:0000313" key="1">
    <source>
        <dbReference type="EMBL" id="KAF9517232.1"/>
    </source>
</evidence>
<evidence type="ECO:0000313" key="2">
    <source>
        <dbReference type="Proteomes" id="UP000886523"/>
    </source>
</evidence>
<sequence>MVQPAPVDFAPTSGIAGNIHGPMASSSRVEELFHTHRNGTLKEKANISRLSNPSSRVIIPLSVVVQRIWHMAYHLELHARELADNGDVQMDETLRRVLRSQHFSNVERWVIDTPGSTNASTKGFPDNQPLECGSCYREQLDGGRKTNWEYTRRELNALVLTSTKEGWVSHPDDEISKNQDRLDEELEQATPGEPSEGDTWKVQWSNHRVTETPPYGVYMQRLVVVFRDKTG</sequence>
<protein>
    <submittedName>
        <fullName evidence="1">Uncharacterized protein</fullName>
    </submittedName>
</protein>
<dbReference type="EMBL" id="MU128933">
    <property type="protein sequence ID" value="KAF9517232.1"/>
    <property type="molecule type" value="Genomic_DNA"/>
</dbReference>
<name>A0A9P6B4H3_9AGAM</name>
<organism evidence="1 2">
    <name type="scientific">Hydnum rufescens UP504</name>
    <dbReference type="NCBI Taxonomy" id="1448309"/>
    <lineage>
        <taxon>Eukaryota</taxon>
        <taxon>Fungi</taxon>
        <taxon>Dikarya</taxon>
        <taxon>Basidiomycota</taxon>
        <taxon>Agaricomycotina</taxon>
        <taxon>Agaricomycetes</taxon>
        <taxon>Cantharellales</taxon>
        <taxon>Hydnaceae</taxon>
        <taxon>Hydnum</taxon>
    </lineage>
</organism>
<proteinExistence type="predicted"/>
<reference evidence="1" key="1">
    <citation type="journal article" date="2020" name="Nat. Commun.">
        <title>Large-scale genome sequencing of mycorrhizal fungi provides insights into the early evolution of symbiotic traits.</title>
        <authorList>
            <person name="Miyauchi S."/>
            <person name="Kiss E."/>
            <person name="Kuo A."/>
            <person name="Drula E."/>
            <person name="Kohler A."/>
            <person name="Sanchez-Garcia M."/>
            <person name="Morin E."/>
            <person name="Andreopoulos B."/>
            <person name="Barry K.W."/>
            <person name="Bonito G."/>
            <person name="Buee M."/>
            <person name="Carver A."/>
            <person name="Chen C."/>
            <person name="Cichocki N."/>
            <person name="Clum A."/>
            <person name="Culley D."/>
            <person name="Crous P.W."/>
            <person name="Fauchery L."/>
            <person name="Girlanda M."/>
            <person name="Hayes R.D."/>
            <person name="Keri Z."/>
            <person name="LaButti K."/>
            <person name="Lipzen A."/>
            <person name="Lombard V."/>
            <person name="Magnuson J."/>
            <person name="Maillard F."/>
            <person name="Murat C."/>
            <person name="Nolan M."/>
            <person name="Ohm R.A."/>
            <person name="Pangilinan J."/>
            <person name="Pereira M.F."/>
            <person name="Perotto S."/>
            <person name="Peter M."/>
            <person name="Pfister S."/>
            <person name="Riley R."/>
            <person name="Sitrit Y."/>
            <person name="Stielow J.B."/>
            <person name="Szollosi G."/>
            <person name="Zifcakova L."/>
            <person name="Stursova M."/>
            <person name="Spatafora J.W."/>
            <person name="Tedersoo L."/>
            <person name="Vaario L.M."/>
            <person name="Yamada A."/>
            <person name="Yan M."/>
            <person name="Wang P."/>
            <person name="Xu J."/>
            <person name="Bruns T."/>
            <person name="Baldrian P."/>
            <person name="Vilgalys R."/>
            <person name="Dunand C."/>
            <person name="Henrissat B."/>
            <person name="Grigoriev I.V."/>
            <person name="Hibbett D."/>
            <person name="Nagy L.G."/>
            <person name="Martin F.M."/>
        </authorList>
    </citation>
    <scope>NUCLEOTIDE SEQUENCE</scope>
    <source>
        <strain evidence="1">UP504</strain>
    </source>
</reference>